<dbReference type="InterPro" id="IPR003509">
    <property type="entry name" value="UPF0102_YraN-like"/>
</dbReference>
<dbReference type="CDD" id="cd20736">
    <property type="entry name" value="PoNe_Nuclease"/>
    <property type="match status" value="1"/>
</dbReference>
<dbReference type="InterPro" id="IPR011335">
    <property type="entry name" value="Restrct_endonuc-II-like"/>
</dbReference>
<evidence type="ECO:0000313" key="3">
    <source>
        <dbReference type="Proteomes" id="UP000033934"/>
    </source>
</evidence>
<reference evidence="2 3" key="1">
    <citation type="journal article" date="2015" name="Nature">
        <title>rRNA introns, odd ribosomes, and small enigmatic genomes across a large radiation of phyla.</title>
        <authorList>
            <person name="Brown C.T."/>
            <person name="Hug L.A."/>
            <person name="Thomas B.C."/>
            <person name="Sharon I."/>
            <person name="Castelle C.J."/>
            <person name="Singh A."/>
            <person name="Wilkins M.J."/>
            <person name="Williams K.H."/>
            <person name="Banfield J.F."/>
        </authorList>
    </citation>
    <scope>NUCLEOTIDE SEQUENCE [LARGE SCALE GENOMIC DNA]</scope>
</reference>
<dbReference type="InterPro" id="IPR011856">
    <property type="entry name" value="tRNA_endonuc-like_dom_sf"/>
</dbReference>
<dbReference type="PANTHER" id="PTHR34039:SF1">
    <property type="entry name" value="UPF0102 PROTEIN YRAN"/>
    <property type="match status" value="1"/>
</dbReference>
<dbReference type="AlphaFoldDB" id="A0A0G0PIV9"/>
<name>A0A0G0PIV9_9BACT</name>
<dbReference type="Gene3D" id="3.40.1350.10">
    <property type="match status" value="1"/>
</dbReference>
<dbReference type="GO" id="GO:0003676">
    <property type="term" value="F:nucleic acid binding"/>
    <property type="evidence" value="ECO:0007669"/>
    <property type="project" value="InterPro"/>
</dbReference>
<comment type="similarity">
    <text evidence="1">Belongs to the UPF0102 family.</text>
</comment>
<dbReference type="PANTHER" id="PTHR34039">
    <property type="entry name" value="UPF0102 PROTEIN YRAN"/>
    <property type="match status" value="1"/>
</dbReference>
<evidence type="ECO:0008006" key="4">
    <source>
        <dbReference type="Google" id="ProtNLM"/>
    </source>
</evidence>
<proteinExistence type="inferred from homology"/>
<comment type="caution">
    <text evidence="2">The sequence shown here is derived from an EMBL/GenBank/DDBJ whole genome shotgun (WGS) entry which is preliminary data.</text>
</comment>
<gene>
    <name evidence="2" type="ORF">UT11_C0030G0001</name>
</gene>
<dbReference type="Pfam" id="PF02021">
    <property type="entry name" value="UPF0102"/>
    <property type="match status" value="1"/>
</dbReference>
<evidence type="ECO:0000313" key="2">
    <source>
        <dbReference type="EMBL" id="KKQ89266.1"/>
    </source>
</evidence>
<accession>A0A0G0PIV9</accession>
<evidence type="ECO:0000256" key="1">
    <source>
        <dbReference type="ARBA" id="ARBA00006738"/>
    </source>
</evidence>
<protein>
    <recommendedName>
        <fullName evidence="4">Endonuclease</fullName>
    </recommendedName>
</protein>
<dbReference type="Proteomes" id="UP000033934">
    <property type="component" value="Unassembled WGS sequence"/>
</dbReference>
<organism evidence="2 3">
    <name type="scientific">Berkelbacteria bacterium GW2011_GWA2_38_9</name>
    <dbReference type="NCBI Taxonomy" id="1618334"/>
    <lineage>
        <taxon>Bacteria</taxon>
        <taxon>Candidatus Berkelbacteria</taxon>
    </lineage>
</organism>
<dbReference type="EMBL" id="LBVO01000030">
    <property type="protein sequence ID" value="KKQ89266.1"/>
    <property type="molecule type" value="Genomic_DNA"/>
</dbReference>
<dbReference type="SUPFAM" id="SSF52980">
    <property type="entry name" value="Restriction endonuclease-like"/>
    <property type="match status" value="1"/>
</dbReference>
<feature type="non-terminal residue" evidence="2">
    <location>
        <position position="1"/>
    </location>
</feature>
<sequence>QAAAFLLAKRYQIIDQNIRFDFGEIDILAKDPDGTIVVVEVKTKISDDITEPHEAVNAAKQKKLLRLARAIEAEYPESPIRIDVISIVEDKIEHIKNAVWVK</sequence>